<dbReference type="Pfam" id="PF03929">
    <property type="entry name" value="PepSY_TM"/>
    <property type="match status" value="1"/>
</dbReference>
<organism evidence="2 3">
    <name type="scientific">Sphingomonas cynarae</name>
    <dbReference type="NCBI Taxonomy" id="930197"/>
    <lineage>
        <taxon>Bacteria</taxon>
        <taxon>Pseudomonadati</taxon>
        <taxon>Pseudomonadota</taxon>
        <taxon>Alphaproteobacteria</taxon>
        <taxon>Sphingomonadales</taxon>
        <taxon>Sphingomonadaceae</taxon>
        <taxon>Sphingomonas</taxon>
    </lineage>
</organism>
<proteinExistence type="predicted"/>
<name>A0ABP7EQW3_9SPHN</name>
<reference evidence="3" key="1">
    <citation type="journal article" date="2019" name="Int. J. Syst. Evol. Microbiol.">
        <title>The Global Catalogue of Microorganisms (GCM) 10K type strain sequencing project: providing services to taxonomists for standard genome sequencing and annotation.</title>
        <authorList>
            <consortium name="The Broad Institute Genomics Platform"/>
            <consortium name="The Broad Institute Genome Sequencing Center for Infectious Disease"/>
            <person name="Wu L."/>
            <person name="Ma J."/>
        </authorList>
    </citation>
    <scope>NUCLEOTIDE SEQUENCE [LARGE SCALE GENOMIC DNA]</scope>
    <source>
        <strain evidence="3">JCM 17498</strain>
    </source>
</reference>
<gene>
    <name evidence="2" type="ORF">GCM10022268_33940</name>
</gene>
<evidence type="ECO:0000313" key="3">
    <source>
        <dbReference type="Proteomes" id="UP001500523"/>
    </source>
</evidence>
<dbReference type="PANTHER" id="PTHR34219:SF3">
    <property type="entry name" value="BLL7967 PROTEIN"/>
    <property type="match status" value="1"/>
</dbReference>
<feature type="transmembrane region" description="Helical" evidence="1">
    <location>
        <begin position="194"/>
        <end position="215"/>
    </location>
</feature>
<dbReference type="Proteomes" id="UP001500523">
    <property type="component" value="Unassembled WGS sequence"/>
</dbReference>
<feature type="transmembrane region" description="Helical" evidence="1">
    <location>
        <begin position="146"/>
        <end position="166"/>
    </location>
</feature>
<dbReference type="InterPro" id="IPR005625">
    <property type="entry name" value="PepSY-ass_TM"/>
</dbReference>
<dbReference type="EMBL" id="BAABBF010000011">
    <property type="protein sequence ID" value="GAA3722970.1"/>
    <property type="molecule type" value="Genomic_DNA"/>
</dbReference>
<evidence type="ECO:0000256" key="1">
    <source>
        <dbReference type="SAM" id="Phobius"/>
    </source>
</evidence>
<feature type="transmembrane region" description="Helical" evidence="1">
    <location>
        <begin position="334"/>
        <end position="356"/>
    </location>
</feature>
<comment type="caution">
    <text evidence="2">The sequence shown here is derived from an EMBL/GenBank/DDBJ whole genome shotgun (WGS) entry which is preliminary data.</text>
</comment>
<accession>A0ABP7EQW3</accession>
<evidence type="ECO:0000313" key="2">
    <source>
        <dbReference type="EMBL" id="GAA3722970.1"/>
    </source>
</evidence>
<feature type="transmembrane region" description="Helical" evidence="1">
    <location>
        <begin position="12"/>
        <end position="35"/>
    </location>
</feature>
<keyword evidence="1" id="KW-0812">Transmembrane</keyword>
<sequence length="362" mass="39941">MTLRTVARRVHLWLGLSLGLLFVVSGLTGSILAFYPELDRALVPALRAVPAGSRPSSWQAVYDALRRDHPDRTGAWRIEVTPAGGPIPVRYYRPVETADRDFAPLMLWLDPRDLRTIRAGFWGEYPTGWIYALHWQLLAGRTGETVMGLAGIALAFLLLTGLVAWWPRPGQWRRALHLKRRAAPVRRLYDLHKLIGLAGAPLLLVVVVTGVLLAFPDQLRPALARLGPLFHAPALATLPRPGPPVPLDQLVARATGRFPDAEPAWIETPAMPEGVVRINLARPAEPSRRFPRTNVWLDPWTGAILAVRDGENERGGDILLDWLHPLHGGEALGMAGRILVLLSGLMATGLAATGWLRWASRR</sequence>
<dbReference type="RefSeq" id="WP_344694578.1">
    <property type="nucleotide sequence ID" value="NZ_BAABBF010000011.1"/>
</dbReference>
<dbReference type="PANTHER" id="PTHR34219">
    <property type="entry name" value="IRON-REGULATED INNER MEMBRANE PROTEIN-RELATED"/>
    <property type="match status" value="1"/>
</dbReference>
<keyword evidence="1" id="KW-0472">Membrane</keyword>
<keyword evidence="3" id="KW-1185">Reference proteome</keyword>
<protein>
    <submittedName>
        <fullName evidence="2">PepSY domain-containing protein</fullName>
    </submittedName>
</protein>
<keyword evidence="1" id="KW-1133">Transmembrane helix</keyword>